<accession>A0ABP3BFA7</accession>
<keyword evidence="3" id="KW-1185">Reference proteome</keyword>
<name>A0ABP3BFA7_9BORD</name>
<dbReference type="EC" id="3.4.11.2" evidence="2"/>
<organism evidence="2 3">
    <name type="scientific">Bordetella holmesii 1058</name>
    <dbReference type="NCBI Taxonomy" id="1247648"/>
    <lineage>
        <taxon>Bacteria</taxon>
        <taxon>Pseudomonadati</taxon>
        <taxon>Pseudomonadota</taxon>
        <taxon>Betaproteobacteria</taxon>
        <taxon>Burkholderiales</taxon>
        <taxon>Alcaligenaceae</taxon>
        <taxon>Bordetella</taxon>
    </lineage>
</organism>
<evidence type="ECO:0000313" key="2">
    <source>
        <dbReference type="EMBL" id="EXX93300.1"/>
    </source>
</evidence>
<evidence type="ECO:0000256" key="1">
    <source>
        <dbReference type="SAM" id="MobiDB-lite"/>
    </source>
</evidence>
<comment type="caution">
    <text evidence="2">The sequence shown here is derived from an EMBL/GenBank/DDBJ whole genome shotgun (WGS) entry which is preliminary data.</text>
</comment>
<reference evidence="2 3" key="1">
    <citation type="submission" date="2014-02" db="EMBL/GenBank/DDBJ databases">
        <title>Whole Genome Sequencing Of Bordetella Holmesii, An Emerging Opportunistic Infection Of Humans.</title>
        <authorList>
            <person name="Tettelin H."/>
            <person name="Hooven T.A."/>
            <person name="Hine E."/>
            <person name="Su Q."/>
            <person name="Huard R.C."/>
            <person name="Della-Latta P."/>
            <person name="Daugherty S.C."/>
            <person name="Agrawal S."/>
            <person name="Sengamalay N."/>
            <person name="Tallon L.J."/>
            <person name="Sadzewicz L."/>
            <person name="Whittier S."/>
            <person name="Fraser C.M."/>
            <person name="Ratner A.J."/>
        </authorList>
    </citation>
    <scope>NUCLEOTIDE SEQUENCE [LARGE SCALE GENOMIC DNA]</scope>
    <source>
        <strain evidence="2 3">1058</strain>
    </source>
</reference>
<evidence type="ECO:0000313" key="3">
    <source>
        <dbReference type="Proteomes" id="UP000023104"/>
    </source>
</evidence>
<keyword evidence="2" id="KW-0645">Protease</keyword>
<proteinExistence type="predicted"/>
<keyword evidence="2" id="KW-0031">Aminopeptidase</keyword>
<sequence length="242" mass="27098">METIGLPLNALRPLLKRCHARGDGRRRASTDHSRHSQNQRHCRQAAPTHRTPGTEHFITPRTCAAIIIRPALTRKGCIATGRASRCPPPTTIVRLSTDHKGFHAHRYARHRISQGLSTLSLRDSRGRAAFRARSRMHTGYRHFTVATQARSAGRCRARARWRRVGTGIASRQRPGLAHPALSARRASAPRSWTAGGVHPGNHQPLPPRCQFDVDGLVCVWRQFLYAMRGRRLPSYYLVCGPA</sequence>
<dbReference type="Proteomes" id="UP000023104">
    <property type="component" value="Unassembled WGS sequence"/>
</dbReference>
<protein>
    <submittedName>
        <fullName evidence="2">Aminopeptidase N domain protein</fullName>
        <ecNumber evidence="2">3.4.11.2</ecNumber>
    </submittedName>
</protein>
<keyword evidence="2" id="KW-0378">Hydrolase</keyword>
<dbReference type="EMBL" id="JDTF01000004">
    <property type="protein sequence ID" value="EXX93300.1"/>
    <property type="molecule type" value="Genomic_DNA"/>
</dbReference>
<feature type="region of interest" description="Disordered" evidence="1">
    <location>
        <begin position="21"/>
        <end position="56"/>
    </location>
</feature>
<gene>
    <name evidence="2" type="ORF">D559_0687</name>
</gene>
<feature type="compositionally biased region" description="Basic and acidic residues" evidence="1">
    <location>
        <begin position="21"/>
        <end position="34"/>
    </location>
</feature>
<dbReference type="GO" id="GO:0016285">
    <property type="term" value="F:alanyl aminopeptidase activity"/>
    <property type="evidence" value="ECO:0007669"/>
    <property type="project" value="UniProtKB-EC"/>
</dbReference>